<evidence type="ECO:0000313" key="3">
    <source>
        <dbReference type="Proteomes" id="UP000007322"/>
    </source>
</evidence>
<dbReference type="PANTHER" id="PTHR35567">
    <property type="entry name" value="MALATE DEHYDROGENASE (AFU_ORTHOLOGUE AFUA_2G13800)"/>
    <property type="match status" value="1"/>
</dbReference>
<dbReference type="OrthoDB" id="1859733at2759"/>
<feature type="signal peptide" evidence="1">
    <location>
        <begin position="1"/>
        <end position="18"/>
    </location>
</feature>
<dbReference type="KEGG" id="mtm:MYCTH_2057540"/>
<evidence type="ECO:0000313" key="2">
    <source>
        <dbReference type="EMBL" id="AEO57108.1"/>
    </source>
</evidence>
<dbReference type="InterPro" id="IPR021851">
    <property type="entry name" value="DUF3455"/>
</dbReference>
<dbReference type="HOGENOM" id="CLU_067863_1_0_1"/>
<accession>G2Q8Q9</accession>
<reference evidence="2 3" key="1">
    <citation type="journal article" date="2011" name="Nat. Biotechnol.">
        <title>Comparative genomic analysis of the thermophilic biomass-degrading fungi Myceliophthora thermophila and Thielavia terrestris.</title>
        <authorList>
            <person name="Berka R.M."/>
            <person name="Grigoriev I.V."/>
            <person name="Otillar R."/>
            <person name="Salamov A."/>
            <person name="Grimwood J."/>
            <person name="Reid I."/>
            <person name="Ishmael N."/>
            <person name="John T."/>
            <person name="Darmond C."/>
            <person name="Moisan M.-C."/>
            <person name="Henrissat B."/>
            <person name="Coutinho P.M."/>
            <person name="Lombard V."/>
            <person name="Natvig D.O."/>
            <person name="Lindquist E."/>
            <person name="Schmutz J."/>
            <person name="Lucas S."/>
            <person name="Harris P."/>
            <person name="Powlowski J."/>
            <person name="Bellemare A."/>
            <person name="Taylor D."/>
            <person name="Butler G."/>
            <person name="de Vries R.P."/>
            <person name="Allijn I.E."/>
            <person name="van den Brink J."/>
            <person name="Ushinsky S."/>
            <person name="Storms R."/>
            <person name="Powell A.J."/>
            <person name="Paulsen I.T."/>
            <person name="Elbourne L.D.H."/>
            <person name="Baker S.E."/>
            <person name="Magnuson J."/>
            <person name="LaBoissiere S."/>
            <person name="Clutterbuck A.J."/>
            <person name="Martinez D."/>
            <person name="Wogulis M."/>
            <person name="de Leon A.L."/>
            <person name="Rey M.W."/>
            <person name="Tsang A."/>
        </authorList>
    </citation>
    <scope>NUCLEOTIDE SEQUENCE [LARGE SCALE GENOMIC DNA]</scope>
    <source>
        <strain evidence="3">ATCC 42464 / BCRC 31852 / DSM 1799</strain>
    </source>
</reference>
<feature type="chain" id="PRO_5003436078" description="Malate dehydrogenase" evidence="1">
    <location>
        <begin position="19"/>
        <end position="263"/>
    </location>
</feature>
<sequence>MVSTRTFLFVALAAVVSAAPPCPPPDPPNSTVNYTLPSIGGGAPDLVPPADNLVVKKIAVGHGIQNYSCGSTTGDSIAAGAVAVLYDVTSFYPGTKRTGIRKHLWDSLPSRALWEQPLPLNKLAGSQFGADPVAPFPRNPAADLRLRLRGLPAAARFLGHHYFDIEGVPTFDLSAAAAGGGGGGLRAAVAKVDSKSAPATADKGVLGTGAVPWLRLDDDGRGGSRGVASVFRVVTAGGNPQSCSVAGEGVQSIPYTAFYWFYG</sequence>
<dbReference type="OMA" id="LKFLGHH"/>
<dbReference type="RefSeq" id="XP_003662353.1">
    <property type="nucleotide sequence ID" value="XM_003662305.1"/>
</dbReference>
<dbReference type="VEuPathDB" id="FungiDB:MYCTH_2057540"/>
<dbReference type="eggNOG" id="ENOG502S85Z">
    <property type="taxonomic scope" value="Eukaryota"/>
</dbReference>
<dbReference type="PANTHER" id="PTHR35567:SF3">
    <property type="entry name" value="MALATE DEHYDROGENASE"/>
    <property type="match status" value="1"/>
</dbReference>
<dbReference type="AlphaFoldDB" id="G2Q8Q9"/>
<keyword evidence="3" id="KW-1185">Reference proteome</keyword>
<dbReference type="InParanoid" id="G2Q8Q9"/>
<name>G2Q8Q9_THET4</name>
<keyword evidence="1" id="KW-0732">Signal</keyword>
<protein>
    <recommendedName>
        <fullName evidence="4">Malate dehydrogenase</fullName>
    </recommendedName>
</protein>
<dbReference type="GeneID" id="11512406"/>
<dbReference type="EMBL" id="CP003003">
    <property type="protein sequence ID" value="AEO57108.1"/>
    <property type="molecule type" value="Genomic_DNA"/>
</dbReference>
<evidence type="ECO:0000256" key="1">
    <source>
        <dbReference type="SAM" id="SignalP"/>
    </source>
</evidence>
<organism evidence="2 3">
    <name type="scientific">Thermothelomyces thermophilus (strain ATCC 42464 / BCRC 31852 / DSM 1799)</name>
    <name type="common">Sporotrichum thermophile</name>
    <dbReference type="NCBI Taxonomy" id="573729"/>
    <lineage>
        <taxon>Eukaryota</taxon>
        <taxon>Fungi</taxon>
        <taxon>Dikarya</taxon>
        <taxon>Ascomycota</taxon>
        <taxon>Pezizomycotina</taxon>
        <taxon>Sordariomycetes</taxon>
        <taxon>Sordariomycetidae</taxon>
        <taxon>Sordariales</taxon>
        <taxon>Chaetomiaceae</taxon>
        <taxon>Thermothelomyces</taxon>
    </lineage>
</organism>
<evidence type="ECO:0008006" key="4">
    <source>
        <dbReference type="Google" id="ProtNLM"/>
    </source>
</evidence>
<proteinExistence type="predicted"/>
<gene>
    <name evidence="2" type="ORF">MYCTH_2057540</name>
</gene>
<dbReference type="Proteomes" id="UP000007322">
    <property type="component" value="Chromosome 2"/>
</dbReference>
<dbReference type="Pfam" id="PF11937">
    <property type="entry name" value="DUF3455"/>
    <property type="match status" value="1"/>
</dbReference>